<dbReference type="InterPro" id="IPR036942">
    <property type="entry name" value="Beta-barrel_TonB_sf"/>
</dbReference>
<feature type="region of interest" description="Disordered" evidence="16">
    <location>
        <begin position="554"/>
        <end position="573"/>
    </location>
</feature>
<comment type="similarity">
    <text evidence="2 14 15">Belongs to the TonB-dependent receptor family.</text>
</comment>
<evidence type="ECO:0000256" key="9">
    <source>
        <dbReference type="ARBA" id="ARBA00023065"/>
    </source>
</evidence>
<dbReference type="EMBL" id="JAASQP010000001">
    <property type="protein sequence ID" value="NIJ22753.1"/>
    <property type="molecule type" value="Genomic_DNA"/>
</dbReference>
<keyword evidence="9" id="KW-0406">Ion transport</keyword>
<dbReference type="Proteomes" id="UP000788153">
    <property type="component" value="Unassembled WGS sequence"/>
</dbReference>
<dbReference type="PANTHER" id="PTHR32552:SF68">
    <property type="entry name" value="FERRICHROME OUTER MEMBRANE TRANSPORTER_PHAGE RECEPTOR"/>
    <property type="match status" value="1"/>
</dbReference>
<dbReference type="CDD" id="cd01347">
    <property type="entry name" value="ligand_gated_channel"/>
    <property type="match status" value="1"/>
</dbReference>
<proteinExistence type="inferred from homology"/>
<dbReference type="InterPro" id="IPR012910">
    <property type="entry name" value="Plug_dom"/>
</dbReference>
<evidence type="ECO:0000256" key="16">
    <source>
        <dbReference type="SAM" id="MobiDB-lite"/>
    </source>
</evidence>
<evidence type="ECO:0000256" key="2">
    <source>
        <dbReference type="ARBA" id="ARBA00009810"/>
    </source>
</evidence>
<comment type="caution">
    <text evidence="20">The sequence shown here is derived from an EMBL/GenBank/DDBJ whole genome shotgun (WGS) entry which is preliminary data.</text>
</comment>
<feature type="chain" id="PRO_5045814142" evidence="17">
    <location>
        <begin position="26"/>
        <end position="719"/>
    </location>
</feature>
<protein>
    <submittedName>
        <fullName evidence="20">Iron complex outermembrane receptor protein</fullName>
    </submittedName>
</protein>
<evidence type="ECO:0000256" key="11">
    <source>
        <dbReference type="ARBA" id="ARBA00023136"/>
    </source>
</evidence>
<evidence type="ECO:0000313" key="21">
    <source>
        <dbReference type="Proteomes" id="UP000788153"/>
    </source>
</evidence>
<dbReference type="Gene3D" id="2.170.130.10">
    <property type="entry name" value="TonB-dependent receptor, plug domain"/>
    <property type="match status" value="1"/>
</dbReference>
<dbReference type="InterPro" id="IPR000531">
    <property type="entry name" value="Beta-barrel_TonB"/>
</dbReference>
<keyword evidence="7 17" id="KW-0732">Signal</keyword>
<keyword evidence="21" id="KW-1185">Reference proteome</keyword>
<keyword evidence="3 14" id="KW-0813">Transport</keyword>
<dbReference type="RefSeq" id="WP_140047965.1">
    <property type="nucleotide sequence ID" value="NZ_BAAAEV010000001.1"/>
</dbReference>
<dbReference type="Gene3D" id="2.40.170.20">
    <property type="entry name" value="TonB-dependent receptor, beta-barrel domain"/>
    <property type="match status" value="1"/>
</dbReference>
<dbReference type="InterPro" id="IPR037066">
    <property type="entry name" value="Plug_dom_sf"/>
</dbReference>
<evidence type="ECO:0000256" key="7">
    <source>
        <dbReference type="ARBA" id="ARBA00022729"/>
    </source>
</evidence>
<feature type="domain" description="TonB-dependent receptor plug" evidence="19">
    <location>
        <begin position="57"/>
        <end position="155"/>
    </location>
</feature>
<dbReference type="PROSITE" id="PS52016">
    <property type="entry name" value="TONB_DEPENDENT_REC_3"/>
    <property type="match status" value="1"/>
</dbReference>
<name>A0ABX0TWY0_9SPHN</name>
<keyword evidence="8" id="KW-0408">Iron</keyword>
<evidence type="ECO:0000256" key="15">
    <source>
        <dbReference type="RuleBase" id="RU003357"/>
    </source>
</evidence>
<accession>A0ABX0TWY0</accession>
<evidence type="ECO:0000256" key="4">
    <source>
        <dbReference type="ARBA" id="ARBA00022452"/>
    </source>
</evidence>
<gene>
    <name evidence="20" type="ORF">FHT01_000295</name>
</gene>
<reference evidence="20 21" key="1">
    <citation type="submission" date="2020-03" db="EMBL/GenBank/DDBJ databases">
        <title>Genomic Encyclopedia of Type Strains, Phase IV (KMG-IV): sequencing the most valuable type-strain genomes for metagenomic binning, comparative biology and taxonomic classification.</title>
        <authorList>
            <person name="Goeker M."/>
        </authorList>
    </citation>
    <scope>NUCLEOTIDE SEQUENCE [LARGE SCALE GENOMIC DNA]</scope>
    <source>
        <strain evidence="20 21">DSM 22753</strain>
    </source>
</reference>
<keyword evidence="11 14" id="KW-0472">Membrane</keyword>
<dbReference type="Pfam" id="PF07715">
    <property type="entry name" value="Plug"/>
    <property type="match status" value="1"/>
</dbReference>
<keyword evidence="12 20" id="KW-0675">Receptor</keyword>
<evidence type="ECO:0000259" key="18">
    <source>
        <dbReference type="Pfam" id="PF00593"/>
    </source>
</evidence>
<dbReference type="SUPFAM" id="SSF56935">
    <property type="entry name" value="Porins"/>
    <property type="match status" value="1"/>
</dbReference>
<dbReference type="InterPro" id="IPR039426">
    <property type="entry name" value="TonB-dep_rcpt-like"/>
</dbReference>
<evidence type="ECO:0000256" key="13">
    <source>
        <dbReference type="ARBA" id="ARBA00023237"/>
    </source>
</evidence>
<keyword evidence="10 15" id="KW-0798">TonB box</keyword>
<keyword evidence="4 14" id="KW-1134">Transmembrane beta strand</keyword>
<dbReference type="PANTHER" id="PTHR32552">
    <property type="entry name" value="FERRICHROME IRON RECEPTOR-RELATED"/>
    <property type="match status" value="1"/>
</dbReference>
<evidence type="ECO:0000256" key="6">
    <source>
        <dbReference type="ARBA" id="ARBA00022692"/>
    </source>
</evidence>
<evidence type="ECO:0000256" key="1">
    <source>
        <dbReference type="ARBA" id="ARBA00004571"/>
    </source>
</evidence>
<organism evidence="20 21">
    <name type="scientific">Sphingomonas japonica</name>
    <dbReference type="NCBI Taxonomy" id="511662"/>
    <lineage>
        <taxon>Bacteria</taxon>
        <taxon>Pseudomonadati</taxon>
        <taxon>Pseudomonadota</taxon>
        <taxon>Alphaproteobacteria</taxon>
        <taxon>Sphingomonadales</taxon>
        <taxon>Sphingomonadaceae</taxon>
        <taxon>Sphingomonas</taxon>
    </lineage>
</organism>
<evidence type="ECO:0000313" key="20">
    <source>
        <dbReference type="EMBL" id="NIJ22753.1"/>
    </source>
</evidence>
<evidence type="ECO:0000256" key="14">
    <source>
        <dbReference type="PROSITE-ProRule" id="PRU01360"/>
    </source>
</evidence>
<keyword evidence="6 14" id="KW-0812">Transmembrane</keyword>
<keyword evidence="5" id="KW-0410">Iron transport</keyword>
<evidence type="ECO:0000256" key="17">
    <source>
        <dbReference type="SAM" id="SignalP"/>
    </source>
</evidence>
<dbReference type="InterPro" id="IPR010105">
    <property type="entry name" value="TonB_sidphr_rcpt"/>
</dbReference>
<feature type="signal peptide" evidence="17">
    <location>
        <begin position="1"/>
        <end position="25"/>
    </location>
</feature>
<comment type="subcellular location">
    <subcellularLocation>
        <location evidence="1 14">Cell outer membrane</location>
        <topology evidence="1 14">Multi-pass membrane protein</topology>
    </subcellularLocation>
</comment>
<evidence type="ECO:0000256" key="5">
    <source>
        <dbReference type="ARBA" id="ARBA00022496"/>
    </source>
</evidence>
<feature type="domain" description="TonB-dependent receptor-like beta-barrel" evidence="18">
    <location>
        <begin position="227"/>
        <end position="688"/>
    </location>
</feature>
<evidence type="ECO:0000256" key="12">
    <source>
        <dbReference type="ARBA" id="ARBA00023170"/>
    </source>
</evidence>
<evidence type="ECO:0000256" key="10">
    <source>
        <dbReference type="ARBA" id="ARBA00023077"/>
    </source>
</evidence>
<dbReference type="NCBIfam" id="TIGR01783">
    <property type="entry name" value="TonB-siderophor"/>
    <property type="match status" value="1"/>
</dbReference>
<keyword evidence="13 14" id="KW-0998">Cell outer membrane</keyword>
<evidence type="ECO:0000256" key="8">
    <source>
        <dbReference type="ARBA" id="ARBA00023004"/>
    </source>
</evidence>
<sequence length="719" mass="77214">MLSTKPVLISISALAAALAAAPAYAQTARPAQGDADIIVIGQNSSGGDATKTDTPAIEVPQPVTIIPAELYEAQGAVSISDTLNYVAGVQANPYGPDSRVDGAFIRGLDALQFRDGMRDIFSFYASIRADPYNFDSVQVLRGPSSMLFGQGALGGLINLNSKLPSSVASGEVSLRYGAFDRKEALADFTGPITQGLSARIVARVRDADTQTDFVPDDRVMVSPSVTWSPGADTDLTLLGLYQEDDGGSTAQFLPLVGSILPNPNGQLPNDRFVGKPGWDRYDGRLLQGTALLEHRFSPRAKLSLKARYIDSDLSYFTHYPDSYSNPANPYVLLDPVTGTPVVDPETGAALPDPDQRTIGLYVDGSTARMEIFSTDNNVQIGFDTGAAVEHVLLAGVDYSWNHVRKTGGFGIEYIDIYDIDYDALSDFGGGLPPGAAPSEDVEQTQLGVYVQDQIRLWDRVSVVLGARRDHVSSRSFAGTPVEHDATTFRAGVIGDLAAGLSPFFSYTESFEPIAGVASNGDPFVPKQGHQYELGIKYQLNAASIVTLTGYRIKENNRPVDDPATPDPFDQRQAGSLTSKGIEFEARTVLPGQVQLIANYSYNEAEIDGTDRQIDNVPKHNASLWAARAFSLPNGVGLRLGAGARHAGENISYGPAFTDGIVTPDYTLVDAFAELSWRRWSFAINATNLLGEDYYSACLARGDCFVGAERNVFGTLSLKL</sequence>
<dbReference type="Pfam" id="PF00593">
    <property type="entry name" value="TonB_dep_Rec_b-barrel"/>
    <property type="match status" value="1"/>
</dbReference>
<evidence type="ECO:0000256" key="3">
    <source>
        <dbReference type="ARBA" id="ARBA00022448"/>
    </source>
</evidence>
<evidence type="ECO:0000259" key="19">
    <source>
        <dbReference type="Pfam" id="PF07715"/>
    </source>
</evidence>